<keyword evidence="3" id="KW-0378">Hydrolase</keyword>
<dbReference type="GO" id="GO:0008270">
    <property type="term" value="F:zinc ion binding"/>
    <property type="evidence" value="ECO:0007669"/>
    <property type="project" value="TreeGrafter"/>
</dbReference>
<dbReference type="InterPro" id="IPR007484">
    <property type="entry name" value="Peptidase_M28"/>
</dbReference>
<dbReference type="Gene3D" id="3.40.630.10">
    <property type="entry name" value="Zn peptidases"/>
    <property type="match status" value="1"/>
</dbReference>
<protein>
    <recommendedName>
        <fullName evidence="3">Peptide hydrolase</fullName>
        <ecNumber evidence="3">3.4.-.-</ecNumber>
    </recommendedName>
</protein>
<dbReference type="PANTHER" id="PTHR12283:SF6">
    <property type="entry name" value="GLUTAMINYL-PEPTIDE CYCLOTRANSFERASE-RELATED"/>
    <property type="match status" value="1"/>
</dbReference>
<dbReference type="GO" id="GO:0016603">
    <property type="term" value="F:glutaminyl-peptide cyclotransferase activity"/>
    <property type="evidence" value="ECO:0007669"/>
    <property type="project" value="InterPro"/>
</dbReference>
<dbReference type="EC" id="3.4.-.-" evidence="3"/>
<evidence type="ECO:0000313" key="5">
    <source>
        <dbReference type="EMBL" id="KAK3329371.1"/>
    </source>
</evidence>
<keyword evidence="2" id="KW-0012">Acyltransferase</keyword>
<sequence>MSSRWTMKTATAITTSTVAIARVLLVSLVITIILAIMPTPALASPSSYTPLSDTSINALLLSSSGAVGGESSALTAVTAADFDVHTGALLAPILIPRVPATPGSEKVQQHFVDFFRREMPLWTLEWHNSTSTTPATGDKLVPFRNLIFRRDPPDTKPGNVARLTLAAHYDTLYRPEGFIGAIDSAAPCAILMHVARAVDRALTARWAADRREEGSDDGLEDDEQEPEKGVQIIFVDGEEAWVQWTDTDSLYGARALAETWHEQHHYHHPDGGGVGTFSTELESISLFVLLDLLGAPNPRVPSYFAQTHWAYRHLAEAERRLQKLGMLETKGRLFLHDFDKSRFGGGYILDDHVPFMERGVPILHVIPTPFPPVWHTMKDDAAHLDVPTIGDWARIVVVFVAEWMELEGFVEKVNKEEGEVKRGREKEEL</sequence>
<keyword evidence="3" id="KW-0479">Metal-binding</keyword>
<evidence type="ECO:0000313" key="6">
    <source>
        <dbReference type="Proteomes" id="UP001283341"/>
    </source>
</evidence>
<dbReference type="EMBL" id="JAUEDM010000001">
    <property type="protein sequence ID" value="KAK3329371.1"/>
    <property type="molecule type" value="Genomic_DNA"/>
</dbReference>
<gene>
    <name evidence="5" type="ORF">B0H66DRAFT_540831</name>
</gene>
<keyword evidence="3" id="KW-0645">Protease</keyword>
<evidence type="ECO:0000259" key="4">
    <source>
        <dbReference type="Pfam" id="PF04389"/>
    </source>
</evidence>
<evidence type="ECO:0000256" key="2">
    <source>
        <dbReference type="ARBA" id="ARBA00023315"/>
    </source>
</evidence>
<dbReference type="Pfam" id="PF04389">
    <property type="entry name" value="Peptidase_M28"/>
    <property type="match status" value="1"/>
</dbReference>
<evidence type="ECO:0000256" key="3">
    <source>
        <dbReference type="RuleBase" id="RU361240"/>
    </source>
</evidence>
<reference evidence="5" key="2">
    <citation type="submission" date="2023-06" db="EMBL/GenBank/DDBJ databases">
        <authorList>
            <consortium name="Lawrence Berkeley National Laboratory"/>
            <person name="Haridas S."/>
            <person name="Hensen N."/>
            <person name="Bonometti L."/>
            <person name="Westerberg I."/>
            <person name="Brannstrom I.O."/>
            <person name="Guillou S."/>
            <person name="Cros-Aarteil S."/>
            <person name="Calhoun S."/>
            <person name="Kuo A."/>
            <person name="Mondo S."/>
            <person name="Pangilinan J."/>
            <person name="Riley R."/>
            <person name="Labutti K."/>
            <person name="Andreopoulos B."/>
            <person name="Lipzen A."/>
            <person name="Chen C."/>
            <person name="Yanf M."/>
            <person name="Daum C."/>
            <person name="Ng V."/>
            <person name="Clum A."/>
            <person name="Steindorff A."/>
            <person name="Ohm R."/>
            <person name="Martin F."/>
            <person name="Silar P."/>
            <person name="Natvig D."/>
            <person name="Lalanne C."/>
            <person name="Gautier V."/>
            <person name="Ament-Velasquez S.L."/>
            <person name="Kruys A."/>
            <person name="Hutchinson M.I."/>
            <person name="Powell A.J."/>
            <person name="Barry K."/>
            <person name="Miller A.N."/>
            <person name="Grigoriev I.V."/>
            <person name="Debuchy R."/>
            <person name="Gladieux P."/>
            <person name="Thoren M.H."/>
            <person name="Johannesson H."/>
        </authorList>
    </citation>
    <scope>NUCLEOTIDE SEQUENCE</scope>
    <source>
        <strain evidence="5">CBS 118394</strain>
    </source>
</reference>
<proteinExistence type="inferred from homology"/>
<comment type="caution">
    <text evidence="5">The sequence shown here is derived from an EMBL/GenBank/DDBJ whole genome shotgun (WGS) entry which is preliminary data.</text>
</comment>
<dbReference type="GO" id="GO:0006508">
    <property type="term" value="P:proteolysis"/>
    <property type="evidence" value="ECO:0007669"/>
    <property type="project" value="UniProtKB-KW"/>
</dbReference>
<name>A0AAE0ME98_9PEZI</name>
<keyword evidence="3" id="KW-0862">Zinc</keyword>
<organism evidence="5 6">
    <name type="scientific">Apodospora peruviana</name>
    <dbReference type="NCBI Taxonomy" id="516989"/>
    <lineage>
        <taxon>Eukaryota</taxon>
        <taxon>Fungi</taxon>
        <taxon>Dikarya</taxon>
        <taxon>Ascomycota</taxon>
        <taxon>Pezizomycotina</taxon>
        <taxon>Sordariomycetes</taxon>
        <taxon>Sordariomycetidae</taxon>
        <taxon>Sordariales</taxon>
        <taxon>Lasiosphaeriaceae</taxon>
        <taxon>Apodospora</taxon>
    </lineage>
</organism>
<dbReference type="InterPro" id="IPR040234">
    <property type="entry name" value="QC/QCL"/>
</dbReference>
<dbReference type="InterPro" id="IPR037457">
    <property type="entry name" value="M28_QC"/>
</dbReference>
<comment type="similarity">
    <text evidence="3">Belongs to the peptidase M28 family.</text>
</comment>
<dbReference type="CDD" id="cd03880">
    <property type="entry name" value="M28_QC_like"/>
    <property type="match status" value="1"/>
</dbReference>
<accession>A0AAE0ME98</accession>
<reference evidence="5" key="1">
    <citation type="journal article" date="2023" name="Mol. Phylogenet. Evol.">
        <title>Genome-scale phylogeny and comparative genomics of the fungal order Sordariales.</title>
        <authorList>
            <person name="Hensen N."/>
            <person name="Bonometti L."/>
            <person name="Westerberg I."/>
            <person name="Brannstrom I.O."/>
            <person name="Guillou S."/>
            <person name="Cros-Aarteil S."/>
            <person name="Calhoun S."/>
            <person name="Haridas S."/>
            <person name="Kuo A."/>
            <person name="Mondo S."/>
            <person name="Pangilinan J."/>
            <person name="Riley R."/>
            <person name="LaButti K."/>
            <person name="Andreopoulos B."/>
            <person name="Lipzen A."/>
            <person name="Chen C."/>
            <person name="Yan M."/>
            <person name="Daum C."/>
            <person name="Ng V."/>
            <person name="Clum A."/>
            <person name="Steindorff A."/>
            <person name="Ohm R.A."/>
            <person name="Martin F."/>
            <person name="Silar P."/>
            <person name="Natvig D.O."/>
            <person name="Lalanne C."/>
            <person name="Gautier V."/>
            <person name="Ament-Velasquez S.L."/>
            <person name="Kruys A."/>
            <person name="Hutchinson M.I."/>
            <person name="Powell A.J."/>
            <person name="Barry K."/>
            <person name="Miller A.N."/>
            <person name="Grigoriev I.V."/>
            <person name="Debuchy R."/>
            <person name="Gladieux P."/>
            <person name="Hiltunen Thoren M."/>
            <person name="Johannesson H."/>
        </authorList>
    </citation>
    <scope>NUCLEOTIDE SEQUENCE</scope>
    <source>
        <strain evidence="5">CBS 118394</strain>
    </source>
</reference>
<dbReference type="AlphaFoldDB" id="A0AAE0ME98"/>
<evidence type="ECO:0000256" key="1">
    <source>
        <dbReference type="ARBA" id="ARBA00022679"/>
    </source>
</evidence>
<dbReference type="GO" id="GO:0008233">
    <property type="term" value="F:peptidase activity"/>
    <property type="evidence" value="ECO:0007669"/>
    <property type="project" value="UniProtKB-KW"/>
</dbReference>
<dbReference type="PANTHER" id="PTHR12283">
    <property type="entry name" value="GLUTAMINYL-PEPTIDE CYCLOTRANSFERASE"/>
    <property type="match status" value="1"/>
</dbReference>
<feature type="domain" description="Peptidase M28" evidence="4">
    <location>
        <begin position="158"/>
        <end position="399"/>
    </location>
</feature>
<dbReference type="Proteomes" id="UP001283341">
    <property type="component" value="Unassembled WGS sequence"/>
</dbReference>
<keyword evidence="6" id="KW-1185">Reference proteome</keyword>
<dbReference type="SUPFAM" id="SSF53187">
    <property type="entry name" value="Zn-dependent exopeptidases"/>
    <property type="match status" value="1"/>
</dbReference>
<keyword evidence="1" id="KW-0808">Transferase</keyword>